<dbReference type="EMBL" id="JBBMRA010000003">
    <property type="protein sequence ID" value="MEM5535638.1"/>
    <property type="molecule type" value="Genomic_DNA"/>
</dbReference>
<evidence type="ECO:0008006" key="3">
    <source>
        <dbReference type="Google" id="ProtNLM"/>
    </source>
</evidence>
<organism evidence="1 2">
    <name type="scientific">Neptuniibacter pectenicola</name>
    <dbReference type="NCBI Taxonomy" id="1806669"/>
    <lineage>
        <taxon>Bacteria</taxon>
        <taxon>Pseudomonadati</taxon>
        <taxon>Pseudomonadota</taxon>
        <taxon>Gammaproteobacteria</taxon>
        <taxon>Oceanospirillales</taxon>
        <taxon>Oceanospirillaceae</taxon>
        <taxon>Neptuniibacter</taxon>
    </lineage>
</organism>
<dbReference type="RefSeq" id="WP_339891086.1">
    <property type="nucleotide sequence ID" value="NZ_CAXBCE010000015.1"/>
</dbReference>
<evidence type="ECO:0000313" key="1">
    <source>
        <dbReference type="EMBL" id="MEM5535638.1"/>
    </source>
</evidence>
<evidence type="ECO:0000313" key="2">
    <source>
        <dbReference type="Proteomes" id="UP001449225"/>
    </source>
</evidence>
<sequence>MDAKPNTFAKALEEIASLLKRRQYEPAVQAIHVLSQAAMRQNIQLILQRYLAELSMECLELCGQLNTALDICEHSLAQYTDAPDELSAEAQKDLIALEMRKLCLLIKLDMRNQLSTQNKHLLSLCNAQQQTSLQPVINRINRYSSASSGRLTQEQQSLGLFHLSDQLVREGAKAFS</sequence>
<protein>
    <recommendedName>
        <fullName evidence="3">Histidine kinase</fullName>
    </recommendedName>
</protein>
<comment type="caution">
    <text evidence="1">The sequence shown here is derived from an EMBL/GenBank/DDBJ whole genome shotgun (WGS) entry which is preliminary data.</text>
</comment>
<proteinExistence type="predicted"/>
<reference evidence="1 2" key="1">
    <citation type="submission" date="2024-03" db="EMBL/GenBank/DDBJ databases">
        <title>Community enrichment and isolation of bacterial strains for fucoidan degradation.</title>
        <authorList>
            <person name="Sichert A."/>
        </authorList>
    </citation>
    <scope>NUCLEOTIDE SEQUENCE [LARGE SCALE GENOMIC DNA]</scope>
    <source>
        <strain evidence="1 2">AS76</strain>
    </source>
</reference>
<dbReference type="Proteomes" id="UP001449225">
    <property type="component" value="Unassembled WGS sequence"/>
</dbReference>
<accession>A0ABU9TQ36</accession>
<keyword evidence="2" id="KW-1185">Reference proteome</keyword>
<gene>
    <name evidence="1" type="ORF">WNY58_04455</name>
</gene>
<name>A0ABU9TQ36_9GAMM</name>